<sequence length="146" mass="14870">MELIALAVHPGADAGRCRAGFVEIELAVFVGEAIGGVDAEVERLGAPIGDDDGIAQFVARIDAVAETVALRPESVVAGAHRPRHLAIGKCLRGDGQTNAHDGGQHGHEGGDDRVGGGPVGLEVGADVDKMTGMSAHGRSSACCDIW</sequence>
<evidence type="ECO:0000256" key="1">
    <source>
        <dbReference type="SAM" id="MobiDB-lite"/>
    </source>
</evidence>
<gene>
    <name evidence="2" type="ORF">SDC9_70622</name>
</gene>
<comment type="caution">
    <text evidence="2">The sequence shown here is derived from an EMBL/GenBank/DDBJ whole genome shotgun (WGS) entry which is preliminary data.</text>
</comment>
<name>A0A644Y886_9ZZZZ</name>
<reference evidence="2" key="1">
    <citation type="submission" date="2019-08" db="EMBL/GenBank/DDBJ databases">
        <authorList>
            <person name="Kucharzyk K."/>
            <person name="Murdoch R.W."/>
            <person name="Higgins S."/>
            <person name="Loffler F."/>
        </authorList>
    </citation>
    <scope>NUCLEOTIDE SEQUENCE</scope>
</reference>
<feature type="compositionally biased region" description="Basic and acidic residues" evidence="1">
    <location>
        <begin position="102"/>
        <end position="114"/>
    </location>
</feature>
<organism evidence="2">
    <name type="scientific">bioreactor metagenome</name>
    <dbReference type="NCBI Taxonomy" id="1076179"/>
    <lineage>
        <taxon>unclassified sequences</taxon>
        <taxon>metagenomes</taxon>
        <taxon>ecological metagenomes</taxon>
    </lineage>
</organism>
<protein>
    <submittedName>
        <fullName evidence="2">Uncharacterized protein</fullName>
    </submittedName>
</protein>
<proteinExistence type="predicted"/>
<accession>A0A644Y886</accession>
<feature type="region of interest" description="Disordered" evidence="1">
    <location>
        <begin position="96"/>
        <end position="121"/>
    </location>
</feature>
<evidence type="ECO:0000313" key="2">
    <source>
        <dbReference type="EMBL" id="MPM24141.1"/>
    </source>
</evidence>
<dbReference type="AlphaFoldDB" id="A0A644Y886"/>
<dbReference type="EMBL" id="VSSQ01004193">
    <property type="protein sequence ID" value="MPM24141.1"/>
    <property type="molecule type" value="Genomic_DNA"/>
</dbReference>